<reference evidence="2" key="1">
    <citation type="journal article" date="2014" name="Int. J. Syst. Evol. Microbiol.">
        <title>Complete genome sequence of Corynebacterium casei LMG S-19264T (=DSM 44701T), isolated from a smear-ripened cheese.</title>
        <authorList>
            <consortium name="US DOE Joint Genome Institute (JGI-PGF)"/>
            <person name="Walter F."/>
            <person name="Albersmeier A."/>
            <person name="Kalinowski J."/>
            <person name="Ruckert C."/>
        </authorList>
    </citation>
    <scope>NUCLEOTIDE SEQUENCE</scope>
    <source>
        <strain evidence="2">CGMCC 1.15725</strain>
    </source>
</reference>
<keyword evidence="3" id="KW-1185">Reference proteome</keyword>
<dbReference type="SUPFAM" id="SSF56112">
    <property type="entry name" value="Protein kinase-like (PK-like)"/>
    <property type="match status" value="1"/>
</dbReference>
<proteinExistence type="predicted"/>
<sequence>MAGRTAMADEDQTRTIALLGDPATHGGHPVTRVETHASIIFLAGDRAYKLKRAVRYSYLDYSSERLRRIACRDEYALNRRFAPALYLDVRPVTEGDDGRLSLGGDGTPVDWVVVMRRFDEADLFDRMAEAGRLTPDLLVALAERVADVHRAAAPVADQGGAAGIAEAIETTRINLRPGAAFSLAEIASWRRAVDAALAAQRELLERRRLAGKVRECHGDLHLRNICLLDGRPTLFDGIEFSRSIACIDIVFDLAFLLMDLHHRGLDHLGNRVFNRYFDLMDEEDALPLLPLFLSLRAAIRAQVTETAARREPDEALRAAAMAEASAYLALATEALRPERPRLVAVGGFSGTGKTTLARELAPLMLPAPGARVLRSDVIRKRMWDVAETQHLPEGAYGLNNARAVYGRLADETAVTLAAGCSVIADAVFAQPEERRAMAELARRAGVSFHGLWLTAPVETLVARVAGRSGDASDATPAVVRRQVALHIGPLDWETVDAAGDVSMSLASALAAIGVDRPPRA</sequence>
<dbReference type="SUPFAM" id="SSF52540">
    <property type="entry name" value="P-loop containing nucleoside triphosphate hydrolases"/>
    <property type="match status" value="1"/>
</dbReference>
<dbReference type="Pfam" id="PF13671">
    <property type="entry name" value="AAA_33"/>
    <property type="match status" value="1"/>
</dbReference>
<dbReference type="InterPro" id="IPR027417">
    <property type="entry name" value="P-loop_NTPase"/>
</dbReference>
<feature type="domain" description="Aminoglycoside phosphotransferase" evidence="1">
    <location>
        <begin position="70"/>
        <end position="283"/>
    </location>
</feature>
<dbReference type="AlphaFoldDB" id="A0A8J2YU36"/>
<name>A0A8J2YU36_9PROT</name>
<dbReference type="Gene3D" id="3.40.50.300">
    <property type="entry name" value="P-loop containing nucleotide triphosphate hydrolases"/>
    <property type="match status" value="1"/>
</dbReference>
<dbReference type="InterPro" id="IPR011009">
    <property type="entry name" value="Kinase-like_dom_sf"/>
</dbReference>
<dbReference type="InterPro" id="IPR052732">
    <property type="entry name" value="Cell-binding_unc_protein"/>
</dbReference>
<dbReference type="InterPro" id="IPR002575">
    <property type="entry name" value="Aminoglycoside_PTrfase"/>
</dbReference>
<dbReference type="Proteomes" id="UP000646365">
    <property type="component" value="Unassembled WGS sequence"/>
</dbReference>
<evidence type="ECO:0000259" key="1">
    <source>
        <dbReference type="Pfam" id="PF01636"/>
    </source>
</evidence>
<dbReference type="PANTHER" id="PTHR43883:SF1">
    <property type="entry name" value="GLUCONOKINASE"/>
    <property type="match status" value="1"/>
</dbReference>
<evidence type="ECO:0000313" key="3">
    <source>
        <dbReference type="Proteomes" id="UP000646365"/>
    </source>
</evidence>
<accession>A0A8J2YU36</accession>
<comment type="caution">
    <text evidence="2">The sequence shown here is derived from an EMBL/GenBank/DDBJ whole genome shotgun (WGS) entry which is preliminary data.</text>
</comment>
<reference evidence="2" key="2">
    <citation type="submission" date="2020-09" db="EMBL/GenBank/DDBJ databases">
        <authorList>
            <person name="Sun Q."/>
            <person name="Zhou Y."/>
        </authorList>
    </citation>
    <scope>NUCLEOTIDE SEQUENCE</scope>
    <source>
        <strain evidence="2">CGMCC 1.15725</strain>
    </source>
</reference>
<organism evidence="2 3">
    <name type="scientific">Aliidongia dinghuensis</name>
    <dbReference type="NCBI Taxonomy" id="1867774"/>
    <lineage>
        <taxon>Bacteria</taxon>
        <taxon>Pseudomonadati</taxon>
        <taxon>Pseudomonadota</taxon>
        <taxon>Alphaproteobacteria</taxon>
        <taxon>Rhodospirillales</taxon>
        <taxon>Dongiaceae</taxon>
        <taxon>Aliidongia</taxon>
    </lineage>
</organism>
<dbReference type="Gene3D" id="3.90.1200.10">
    <property type="match status" value="1"/>
</dbReference>
<dbReference type="Pfam" id="PF01636">
    <property type="entry name" value="APH"/>
    <property type="match status" value="1"/>
</dbReference>
<protein>
    <recommendedName>
        <fullName evidence="1">Aminoglycoside phosphotransferase domain-containing protein</fullName>
    </recommendedName>
</protein>
<gene>
    <name evidence="2" type="ORF">GCM10011611_27200</name>
</gene>
<dbReference type="EMBL" id="BMJQ01000006">
    <property type="protein sequence ID" value="GGF19758.1"/>
    <property type="molecule type" value="Genomic_DNA"/>
</dbReference>
<evidence type="ECO:0000313" key="2">
    <source>
        <dbReference type="EMBL" id="GGF19758.1"/>
    </source>
</evidence>
<dbReference type="PANTHER" id="PTHR43883">
    <property type="entry name" value="SLR0207 PROTEIN"/>
    <property type="match status" value="1"/>
</dbReference>